<sequence>MKAVRQKPKRDKLIDQLAMVKKESKLFSHLYIAKSSRDGDLNKFFEHENDKFPSSISDERRLYTGSKSDILDSFSKPLIVPDTFDVTAID</sequence>
<organism evidence="1 2">
    <name type="scientific">Dreissena polymorpha</name>
    <name type="common">Zebra mussel</name>
    <name type="synonym">Mytilus polymorpha</name>
    <dbReference type="NCBI Taxonomy" id="45954"/>
    <lineage>
        <taxon>Eukaryota</taxon>
        <taxon>Metazoa</taxon>
        <taxon>Spiralia</taxon>
        <taxon>Lophotrochozoa</taxon>
        <taxon>Mollusca</taxon>
        <taxon>Bivalvia</taxon>
        <taxon>Autobranchia</taxon>
        <taxon>Heteroconchia</taxon>
        <taxon>Euheterodonta</taxon>
        <taxon>Imparidentia</taxon>
        <taxon>Neoheterodontei</taxon>
        <taxon>Myida</taxon>
        <taxon>Dreissenoidea</taxon>
        <taxon>Dreissenidae</taxon>
        <taxon>Dreissena</taxon>
    </lineage>
</organism>
<dbReference type="AlphaFoldDB" id="A0A9D4N9A6"/>
<proteinExistence type="predicted"/>
<protein>
    <submittedName>
        <fullName evidence="1">Uncharacterized protein</fullName>
    </submittedName>
</protein>
<name>A0A9D4N9A6_DREPO</name>
<evidence type="ECO:0000313" key="1">
    <source>
        <dbReference type="EMBL" id="KAH3889549.1"/>
    </source>
</evidence>
<dbReference type="Proteomes" id="UP000828390">
    <property type="component" value="Unassembled WGS sequence"/>
</dbReference>
<keyword evidence="2" id="KW-1185">Reference proteome</keyword>
<comment type="caution">
    <text evidence="1">The sequence shown here is derived from an EMBL/GenBank/DDBJ whole genome shotgun (WGS) entry which is preliminary data.</text>
</comment>
<reference evidence="1" key="2">
    <citation type="submission" date="2020-11" db="EMBL/GenBank/DDBJ databases">
        <authorList>
            <person name="McCartney M.A."/>
            <person name="Auch B."/>
            <person name="Kono T."/>
            <person name="Mallez S."/>
            <person name="Becker A."/>
            <person name="Gohl D.M."/>
            <person name="Silverstein K.A.T."/>
            <person name="Koren S."/>
            <person name="Bechman K.B."/>
            <person name="Herman A."/>
            <person name="Abrahante J.E."/>
            <person name="Garbe J."/>
        </authorList>
    </citation>
    <scope>NUCLEOTIDE SEQUENCE</scope>
    <source>
        <strain evidence="1">Duluth1</strain>
        <tissue evidence="1">Whole animal</tissue>
    </source>
</reference>
<reference evidence="1" key="1">
    <citation type="journal article" date="2019" name="bioRxiv">
        <title>The Genome of the Zebra Mussel, Dreissena polymorpha: A Resource for Invasive Species Research.</title>
        <authorList>
            <person name="McCartney M.A."/>
            <person name="Auch B."/>
            <person name="Kono T."/>
            <person name="Mallez S."/>
            <person name="Zhang Y."/>
            <person name="Obille A."/>
            <person name="Becker A."/>
            <person name="Abrahante J.E."/>
            <person name="Garbe J."/>
            <person name="Badalamenti J.P."/>
            <person name="Herman A."/>
            <person name="Mangelson H."/>
            <person name="Liachko I."/>
            <person name="Sullivan S."/>
            <person name="Sone E.D."/>
            <person name="Koren S."/>
            <person name="Silverstein K.A.T."/>
            <person name="Beckman K.B."/>
            <person name="Gohl D.M."/>
        </authorList>
    </citation>
    <scope>NUCLEOTIDE SEQUENCE</scope>
    <source>
        <strain evidence="1">Duluth1</strain>
        <tissue evidence="1">Whole animal</tissue>
    </source>
</reference>
<dbReference type="EMBL" id="JAIWYP010000001">
    <property type="protein sequence ID" value="KAH3889549.1"/>
    <property type="molecule type" value="Genomic_DNA"/>
</dbReference>
<accession>A0A9D4N9A6</accession>
<evidence type="ECO:0000313" key="2">
    <source>
        <dbReference type="Proteomes" id="UP000828390"/>
    </source>
</evidence>
<gene>
    <name evidence="1" type="ORF">DPMN_013608</name>
</gene>